<dbReference type="Proteomes" id="UP000199110">
    <property type="component" value="Unassembled WGS sequence"/>
</dbReference>
<evidence type="ECO:0000313" key="1">
    <source>
        <dbReference type="EMBL" id="SFI39782.1"/>
    </source>
</evidence>
<proteinExistence type="predicted"/>
<evidence type="ECO:0000313" key="2">
    <source>
        <dbReference type="Proteomes" id="UP000199110"/>
    </source>
</evidence>
<dbReference type="EMBL" id="FORA01000001">
    <property type="protein sequence ID" value="SFI39782.1"/>
    <property type="molecule type" value="Genomic_DNA"/>
</dbReference>
<organism evidence="1 2">
    <name type="scientific">Jannaschia pohangensis</name>
    <dbReference type="NCBI Taxonomy" id="390807"/>
    <lineage>
        <taxon>Bacteria</taxon>
        <taxon>Pseudomonadati</taxon>
        <taxon>Pseudomonadota</taxon>
        <taxon>Alphaproteobacteria</taxon>
        <taxon>Rhodobacterales</taxon>
        <taxon>Roseobacteraceae</taxon>
        <taxon>Jannaschia</taxon>
    </lineage>
</organism>
<dbReference type="STRING" id="390807.SAMN04488095_0724"/>
<keyword evidence="2" id="KW-1185">Reference proteome</keyword>
<dbReference type="Gene3D" id="3.40.50.300">
    <property type="entry name" value="P-loop containing nucleotide triphosphate hydrolases"/>
    <property type="match status" value="1"/>
</dbReference>
<dbReference type="RefSeq" id="WP_092777190.1">
    <property type="nucleotide sequence ID" value="NZ_FORA01000001.1"/>
</dbReference>
<dbReference type="OrthoDB" id="9777291at2"/>
<protein>
    <recommendedName>
        <fullName evidence="3">ATPase</fullName>
    </recommendedName>
</protein>
<gene>
    <name evidence="1" type="ORF">SAMN04488095_0724</name>
</gene>
<dbReference type="InterPro" id="IPR027417">
    <property type="entry name" value="P-loop_NTPase"/>
</dbReference>
<evidence type="ECO:0008006" key="3">
    <source>
        <dbReference type="Google" id="ProtNLM"/>
    </source>
</evidence>
<reference evidence="1 2" key="1">
    <citation type="submission" date="2016-10" db="EMBL/GenBank/DDBJ databases">
        <authorList>
            <person name="de Groot N.N."/>
        </authorList>
    </citation>
    <scope>NUCLEOTIDE SEQUENCE [LARGE SCALE GENOMIC DNA]</scope>
    <source>
        <strain evidence="1 2">DSM 19073</strain>
    </source>
</reference>
<name>A0A1I3HVU5_9RHOB</name>
<sequence length="284" mass="31796">MIYDTPRDWTDAAAKRVTFFGMSGLGKTHISQILRGTGSWFHYSIDYRIGTAYMGEHINDNLKRHAMQQPFLARLLRHDSIYIGSNITFDNLEPLSTFLGQPGDPARGGLPFDEYARRQELHHRAEVNALLDTPFFIERALDIYRYDNFVCDTGGSICEVVDPEDPADPVMSQLAAHTLPVWIEGTPDHVETLVARFARAPKPMCYRPEFLNAKWASHGGDTVDPNEFATATYRDAITARHPRYAAMARNWGVTVKAADVAHVRDDTDVIEMVAAAIGNRGQSA</sequence>
<dbReference type="AlphaFoldDB" id="A0A1I3HVU5"/>
<accession>A0A1I3HVU5</accession>